<proteinExistence type="predicted"/>
<dbReference type="InterPro" id="IPR001680">
    <property type="entry name" value="WD40_rpt"/>
</dbReference>
<dbReference type="Gene3D" id="2.130.10.10">
    <property type="entry name" value="YVTN repeat-like/Quinoprotein amine dehydrogenase"/>
    <property type="match status" value="2"/>
</dbReference>
<dbReference type="EMBL" id="CALNXI010005810">
    <property type="protein sequence ID" value="CAH3198667.1"/>
    <property type="molecule type" value="Genomic_DNA"/>
</dbReference>
<sequence length="401" mass="44906">IVFHVAALGIVYSPPSHQQRFYKGHTDDILCLTIHDDQDLVATGQVGKQAETHVWDATTMRTVSVLKGFHKRGVICVDFSGDGKKLADVGLDDDHSICIWDWRKEEKMVSTRGHKDMIFVIEWNPFDPNYLVSVGEKHIKFWTQKDKKVEKRPVTFGKAGTAATMLCICHSPTDDLCFSGSDTGLVYVWQGTTLRRSVQAHNGPVCSMYSLSQTNQQGYVTGGRDGVVAMWDLFFEQCLKAFKVEEASMNPGSVLLQNLPPVRAIHTDEGKILIGTGNDEVRCQYNRIFSRRSYMKMEFSSQRREVLLFLTTNTAAVTHVQTSNYGVNCMIFILFKVKKLRKGGRAVVYSPDGSTVAVGQNDGGFLILDAVTLEKIVGFKDRKEEISDVKFSPGKRVFVLT</sequence>
<accession>A0ABN8T363</accession>
<evidence type="ECO:0000313" key="5">
    <source>
        <dbReference type="Proteomes" id="UP001159427"/>
    </source>
</evidence>
<gene>
    <name evidence="4" type="ORF">PEVE_00036437</name>
</gene>
<dbReference type="InterPro" id="IPR055439">
    <property type="entry name" value="Beta-prop_EML_1st"/>
</dbReference>
<feature type="domain" description="EML-like first beta-propeller" evidence="3">
    <location>
        <begin position="18"/>
        <end position="280"/>
    </location>
</feature>
<dbReference type="Pfam" id="PF23409">
    <property type="entry name" value="Beta-prop_EML"/>
    <property type="match status" value="1"/>
</dbReference>
<dbReference type="PANTHER" id="PTHR13720">
    <property type="entry name" value="WD-40 REPEAT PROTEIN"/>
    <property type="match status" value="1"/>
</dbReference>
<protein>
    <recommendedName>
        <fullName evidence="3">EML-like first beta-propeller domain-containing protein</fullName>
    </recommendedName>
</protein>
<comment type="caution">
    <text evidence="4">The sequence shown here is derived from an EMBL/GenBank/DDBJ whole genome shotgun (WGS) entry which is preliminary data.</text>
</comment>
<evidence type="ECO:0000256" key="1">
    <source>
        <dbReference type="ARBA" id="ARBA00022574"/>
    </source>
</evidence>
<dbReference type="InterPro" id="IPR015943">
    <property type="entry name" value="WD40/YVTN_repeat-like_dom_sf"/>
</dbReference>
<name>A0ABN8T363_9CNID</name>
<dbReference type="InterPro" id="IPR036322">
    <property type="entry name" value="WD40_repeat_dom_sf"/>
</dbReference>
<reference evidence="4 5" key="1">
    <citation type="submission" date="2022-05" db="EMBL/GenBank/DDBJ databases">
        <authorList>
            <consortium name="Genoscope - CEA"/>
            <person name="William W."/>
        </authorList>
    </citation>
    <scope>NUCLEOTIDE SEQUENCE [LARGE SCALE GENOMIC DNA]</scope>
</reference>
<dbReference type="PANTHER" id="PTHR13720:SF33">
    <property type="entry name" value="HELP DOMAIN-CONTAINING PROTEIN"/>
    <property type="match status" value="1"/>
</dbReference>
<dbReference type="Proteomes" id="UP001159427">
    <property type="component" value="Unassembled WGS sequence"/>
</dbReference>
<feature type="non-terminal residue" evidence="4">
    <location>
        <position position="1"/>
    </location>
</feature>
<evidence type="ECO:0000256" key="2">
    <source>
        <dbReference type="ARBA" id="ARBA00022737"/>
    </source>
</evidence>
<keyword evidence="1" id="KW-0853">WD repeat</keyword>
<dbReference type="SMART" id="SM00320">
    <property type="entry name" value="WD40"/>
    <property type="match status" value="6"/>
</dbReference>
<keyword evidence="2" id="KW-0677">Repeat</keyword>
<keyword evidence="5" id="KW-1185">Reference proteome</keyword>
<organism evidence="4 5">
    <name type="scientific">Porites evermanni</name>
    <dbReference type="NCBI Taxonomy" id="104178"/>
    <lineage>
        <taxon>Eukaryota</taxon>
        <taxon>Metazoa</taxon>
        <taxon>Cnidaria</taxon>
        <taxon>Anthozoa</taxon>
        <taxon>Hexacorallia</taxon>
        <taxon>Scleractinia</taxon>
        <taxon>Fungiina</taxon>
        <taxon>Poritidae</taxon>
        <taxon>Porites</taxon>
    </lineage>
</organism>
<dbReference type="SUPFAM" id="SSF50978">
    <property type="entry name" value="WD40 repeat-like"/>
    <property type="match status" value="1"/>
</dbReference>
<dbReference type="InterPro" id="IPR050630">
    <property type="entry name" value="WD_repeat_EMAP"/>
</dbReference>
<evidence type="ECO:0000313" key="4">
    <source>
        <dbReference type="EMBL" id="CAH3198667.1"/>
    </source>
</evidence>
<evidence type="ECO:0000259" key="3">
    <source>
        <dbReference type="Pfam" id="PF23409"/>
    </source>
</evidence>